<dbReference type="STRING" id="890420.SAMN05216226_10796"/>
<reference evidence="2 3" key="1">
    <citation type="submission" date="2016-10" db="EMBL/GenBank/DDBJ databases">
        <authorList>
            <person name="de Groot N.N."/>
        </authorList>
    </citation>
    <scope>NUCLEOTIDE SEQUENCE [LARGE SCALE GENOMIC DNA]</scope>
    <source>
        <strain evidence="2 3">IBRC-M10015</strain>
    </source>
</reference>
<feature type="transmembrane region" description="Helical" evidence="1">
    <location>
        <begin position="63"/>
        <end position="88"/>
    </location>
</feature>
<keyword evidence="3" id="KW-1185">Reference proteome</keyword>
<keyword evidence="1" id="KW-0472">Membrane</keyword>
<dbReference type="EMBL" id="FNFC01000007">
    <property type="protein sequence ID" value="SDJ68316.1"/>
    <property type="molecule type" value="Genomic_DNA"/>
</dbReference>
<protein>
    <submittedName>
        <fullName evidence="2">Uncharacterized protein</fullName>
    </submittedName>
</protein>
<dbReference type="AlphaFoldDB" id="A0A1G8VQI0"/>
<evidence type="ECO:0000313" key="2">
    <source>
        <dbReference type="EMBL" id="SDJ68316.1"/>
    </source>
</evidence>
<gene>
    <name evidence="2" type="ORF">SAMN05216226_10796</name>
</gene>
<evidence type="ECO:0000313" key="3">
    <source>
        <dbReference type="Proteomes" id="UP000198856"/>
    </source>
</evidence>
<dbReference type="Proteomes" id="UP000198856">
    <property type="component" value="Unassembled WGS sequence"/>
</dbReference>
<evidence type="ECO:0000256" key="1">
    <source>
        <dbReference type="SAM" id="Phobius"/>
    </source>
</evidence>
<keyword evidence="1" id="KW-1133">Transmembrane helix</keyword>
<accession>A0A1G8VQI0</accession>
<proteinExistence type="predicted"/>
<feature type="transmembrane region" description="Helical" evidence="1">
    <location>
        <begin position="31"/>
        <end position="51"/>
    </location>
</feature>
<feature type="transmembrane region" description="Helical" evidence="1">
    <location>
        <begin position="95"/>
        <end position="118"/>
    </location>
</feature>
<sequence length="144" mass="15344">MCYTMTGPWNIDPDEIPADSRTRTRKRRLQAVGLGFWGLFAGSLTVLLVAGTNDLTTAETASLVGLSLGTALVAIVLGGLALLVLRYLPSIIAKILFTVAFLAVLALVLPQFVAVALAEFSVFEGVPTEAKQPLLDLLETLTEE</sequence>
<keyword evidence="1" id="KW-0812">Transmembrane</keyword>
<name>A0A1G8VQI0_9EURY</name>
<organism evidence="2 3">
    <name type="scientific">Halovenus aranensis</name>
    <dbReference type="NCBI Taxonomy" id="890420"/>
    <lineage>
        <taxon>Archaea</taxon>
        <taxon>Methanobacteriati</taxon>
        <taxon>Methanobacteriota</taxon>
        <taxon>Stenosarchaea group</taxon>
        <taxon>Halobacteria</taxon>
        <taxon>Halobacteriales</taxon>
        <taxon>Haloarculaceae</taxon>
        <taxon>Halovenus</taxon>
    </lineage>
</organism>